<accession>A0ABM8AHS0</accession>
<dbReference type="InterPro" id="IPR036397">
    <property type="entry name" value="RNaseH_sf"/>
</dbReference>
<name>A0ABM8AHS0_9DEIO</name>
<evidence type="ECO:0000256" key="1">
    <source>
        <dbReference type="SAM" id="MobiDB-lite"/>
    </source>
</evidence>
<evidence type="ECO:0000313" key="3">
    <source>
        <dbReference type="EMBL" id="BDP43358.1"/>
    </source>
</evidence>
<sequence>MTTTNEYKPGRTVYLGDEPYVLVSVLDFEHVHARHPNTGVLRVLKRVDIMFRPPQTPPPQLQHESMFTDAQWAEMQRKRDAVAPILAHPKNTAARHGAIRALSKELNVSHVTIYEWVRNFEEAGMPGLARKVRSDRGSRRIKRQNGERLDASAQAAFDTLLNDLIKTHYTDHPLTSKKTAIARIQAGLKAEGWADAPYQTVWKWLDAARQKEPEAFAAKELGEEAAENRYADKQGTVPVGEHPLDLMDIDHVYLDLELVVGQKRLPVGRVWITLLLDTRTRMVWGFYVSFDPPSVQSLAMCLRHAVLPKEAWLRELGIEGVEWPSWGFFKRIRHDHGREFYSKSFDRFLDKYSIERVPRPPSRPRWGAYIERFAGTLNRELHEVRGTTFHNVATRKAHRPRHEGRRDAVFVIRELEKWLAVLIGQVYHNRPHKGLGMSPLERFRRDVFGEGGQPGMGLPAQIDDPWTFAIDALPTEERGVQDGSVVTLNYLKYHAPWLRDFLGKKEPLAFKVNRHDIRTLYFFHPQWKKYVPLPCKLPDLPPITIWDMNEAKRIARAKFGNDLDQEKVVAGYYLMRSLEEQEYEKSVAARRAGARRDEATRHTEELNNLAPPESGAEQESADSTMLGWLDEGDIEAYAERPMSDRDR</sequence>
<evidence type="ECO:0000313" key="4">
    <source>
        <dbReference type="Proteomes" id="UP001064971"/>
    </source>
</evidence>
<dbReference type="Gene3D" id="3.30.420.10">
    <property type="entry name" value="Ribonuclease H-like superfamily/Ribonuclease H"/>
    <property type="match status" value="1"/>
</dbReference>
<gene>
    <name evidence="3" type="ORF">DAETH_33270</name>
</gene>
<dbReference type="RefSeq" id="WP_264777841.1">
    <property type="nucleotide sequence ID" value="NZ_AP026561.1"/>
</dbReference>
<geneLocation type="plasmid" evidence="3 4">
    <name>pDAETH-1</name>
</geneLocation>
<feature type="compositionally biased region" description="Basic and acidic residues" evidence="1">
    <location>
        <begin position="637"/>
        <end position="647"/>
    </location>
</feature>
<proteinExistence type="predicted"/>
<keyword evidence="4" id="KW-1185">Reference proteome</keyword>
<dbReference type="Proteomes" id="UP001064971">
    <property type="component" value="Plasmid pDAETH-1"/>
</dbReference>
<dbReference type="SUPFAM" id="SSF53098">
    <property type="entry name" value="Ribonuclease H-like"/>
    <property type="match status" value="1"/>
</dbReference>
<evidence type="ECO:0000259" key="2">
    <source>
        <dbReference type="PROSITE" id="PS50994"/>
    </source>
</evidence>
<dbReference type="InterPro" id="IPR012337">
    <property type="entry name" value="RNaseH-like_sf"/>
</dbReference>
<protein>
    <submittedName>
        <fullName evidence="3">Transposase</fullName>
    </submittedName>
</protein>
<organism evidence="3 4">
    <name type="scientific">Deinococcus aetherius</name>
    <dbReference type="NCBI Taxonomy" id="200252"/>
    <lineage>
        <taxon>Bacteria</taxon>
        <taxon>Thermotogati</taxon>
        <taxon>Deinococcota</taxon>
        <taxon>Deinococci</taxon>
        <taxon>Deinococcales</taxon>
        <taxon>Deinococcaceae</taxon>
        <taxon>Deinococcus</taxon>
    </lineage>
</organism>
<keyword evidence="3" id="KW-0614">Plasmid</keyword>
<dbReference type="PROSITE" id="PS50994">
    <property type="entry name" value="INTEGRASE"/>
    <property type="match status" value="1"/>
</dbReference>
<feature type="region of interest" description="Disordered" evidence="1">
    <location>
        <begin position="589"/>
        <end position="647"/>
    </location>
</feature>
<dbReference type="EMBL" id="AP026561">
    <property type="protein sequence ID" value="BDP43358.1"/>
    <property type="molecule type" value="Genomic_DNA"/>
</dbReference>
<feature type="domain" description="Integrase catalytic" evidence="2">
    <location>
        <begin position="239"/>
        <end position="447"/>
    </location>
</feature>
<feature type="compositionally biased region" description="Basic and acidic residues" evidence="1">
    <location>
        <begin position="594"/>
        <end position="605"/>
    </location>
</feature>
<reference evidence="3" key="1">
    <citation type="submission" date="2022-07" db="EMBL/GenBank/DDBJ databases">
        <title>Complete Genome Sequence of the Radioresistant Bacterium Deinococcus aetherius ST0316, Isolated from the Air Dust collected in Lower Stratosphere above Japan.</title>
        <authorList>
            <person name="Satoh K."/>
            <person name="Hagiwara K."/>
            <person name="Katsumata K."/>
            <person name="Kubo A."/>
            <person name="Yokobori S."/>
            <person name="Yamagishi A."/>
            <person name="Oono Y."/>
            <person name="Narumi I."/>
        </authorList>
    </citation>
    <scope>NUCLEOTIDE SEQUENCE</scope>
    <source>
        <strain evidence="3">ST0316</strain>
        <plasmid evidence="3">pDAETH-1</plasmid>
    </source>
</reference>
<dbReference type="InterPro" id="IPR001584">
    <property type="entry name" value="Integrase_cat-core"/>
</dbReference>